<dbReference type="InterPro" id="IPR001806">
    <property type="entry name" value="Small_GTPase"/>
</dbReference>
<evidence type="ECO:0000256" key="1">
    <source>
        <dbReference type="ARBA" id="ARBA00022741"/>
    </source>
</evidence>
<name>A0A1X7VBI8_AMPQE</name>
<dbReference type="Pfam" id="PF00071">
    <property type="entry name" value="Ras"/>
    <property type="match status" value="1"/>
</dbReference>
<dbReference type="CDD" id="cd00154">
    <property type="entry name" value="Rab"/>
    <property type="match status" value="1"/>
</dbReference>
<dbReference type="PANTHER" id="PTHR47977">
    <property type="entry name" value="RAS-RELATED PROTEIN RAB"/>
    <property type="match status" value="1"/>
</dbReference>
<dbReference type="PROSITE" id="PS51421">
    <property type="entry name" value="RAS"/>
    <property type="match status" value="1"/>
</dbReference>
<dbReference type="NCBIfam" id="TIGR00231">
    <property type="entry name" value="small_GTP"/>
    <property type="match status" value="1"/>
</dbReference>
<keyword evidence="1" id="KW-0547">Nucleotide-binding</keyword>
<keyword evidence="6" id="KW-1185">Reference proteome</keyword>
<dbReference type="SMART" id="SM00173">
    <property type="entry name" value="RAS"/>
    <property type="match status" value="1"/>
</dbReference>
<dbReference type="EnsemblMetazoa" id="Aqu2.1.37104_001">
    <property type="protein sequence ID" value="Aqu2.1.37104_001"/>
    <property type="gene ID" value="Aqu2.1.37104"/>
</dbReference>
<sequence length="235" mass="26855">MAEERAYPYGYKSIPQGRRTLQSSSIPSQEPRVSNRRAKLAKAYKILLIGESSVGKTTIATRLCEDRFMSEARQHTLGFDMFEKDFQVDGEFLKVQLWDTVGQECYDSITTSYYRGGAGIVIVYDITSMRSFEMLSKWMGYVETHATADVSMMILGSKCDLDYLREVQPEEGQRYAENFGIQNFYEVSAKTGHNVQEAFESFFREVHQKSQEEQKQKQVETLDEPTKKSGCCGKG</sequence>
<dbReference type="Proteomes" id="UP000007879">
    <property type="component" value="Unassembled WGS sequence"/>
</dbReference>
<organism evidence="5">
    <name type="scientific">Amphimedon queenslandica</name>
    <name type="common">Sponge</name>
    <dbReference type="NCBI Taxonomy" id="400682"/>
    <lineage>
        <taxon>Eukaryota</taxon>
        <taxon>Metazoa</taxon>
        <taxon>Porifera</taxon>
        <taxon>Demospongiae</taxon>
        <taxon>Heteroscleromorpha</taxon>
        <taxon>Haplosclerida</taxon>
        <taxon>Niphatidae</taxon>
        <taxon>Amphimedon</taxon>
    </lineage>
</organism>
<evidence type="ECO:0000313" key="5">
    <source>
        <dbReference type="EnsemblMetazoa" id="Aqu2.1.37104_001"/>
    </source>
</evidence>
<dbReference type="SUPFAM" id="SSF52540">
    <property type="entry name" value="P-loop containing nucleoside triphosphate hydrolases"/>
    <property type="match status" value="1"/>
</dbReference>
<dbReference type="PROSITE" id="PS51419">
    <property type="entry name" value="RAB"/>
    <property type="match status" value="1"/>
</dbReference>
<reference evidence="6" key="1">
    <citation type="journal article" date="2010" name="Nature">
        <title>The Amphimedon queenslandica genome and the evolution of animal complexity.</title>
        <authorList>
            <person name="Srivastava M."/>
            <person name="Simakov O."/>
            <person name="Chapman J."/>
            <person name="Fahey B."/>
            <person name="Gauthier M.E."/>
            <person name="Mitros T."/>
            <person name="Richards G.S."/>
            <person name="Conaco C."/>
            <person name="Dacre M."/>
            <person name="Hellsten U."/>
            <person name="Larroux C."/>
            <person name="Putnam N.H."/>
            <person name="Stanke M."/>
            <person name="Adamska M."/>
            <person name="Darling A."/>
            <person name="Degnan S.M."/>
            <person name="Oakley T.H."/>
            <person name="Plachetzki D.C."/>
            <person name="Zhai Y."/>
            <person name="Adamski M."/>
            <person name="Calcino A."/>
            <person name="Cummins S.F."/>
            <person name="Goodstein D.M."/>
            <person name="Harris C."/>
            <person name="Jackson D.J."/>
            <person name="Leys S.P."/>
            <person name="Shu S."/>
            <person name="Woodcroft B.J."/>
            <person name="Vervoort M."/>
            <person name="Kosik K.S."/>
            <person name="Manning G."/>
            <person name="Degnan B.M."/>
            <person name="Rokhsar D.S."/>
        </authorList>
    </citation>
    <scope>NUCLEOTIDE SEQUENCE [LARGE SCALE GENOMIC DNA]</scope>
</reference>
<dbReference type="KEGG" id="aqu:100634601"/>
<keyword evidence="2" id="KW-0342">GTP-binding</keyword>
<reference evidence="5" key="2">
    <citation type="submission" date="2017-05" db="UniProtKB">
        <authorList>
            <consortium name="EnsemblMetazoa"/>
        </authorList>
    </citation>
    <scope>IDENTIFICATION</scope>
</reference>
<proteinExistence type="predicted"/>
<accession>A0A1X7VBI8</accession>
<dbReference type="eggNOG" id="KOG0078">
    <property type="taxonomic scope" value="Eukaryota"/>
</dbReference>
<feature type="region of interest" description="Disordered" evidence="4">
    <location>
        <begin position="1"/>
        <end position="32"/>
    </location>
</feature>
<dbReference type="OrthoDB" id="10467956at2759"/>
<dbReference type="InterPro" id="IPR027417">
    <property type="entry name" value="P-loop_NTPase"/>
</dbReference>
<dbReference type="FunFam" id="3.40.50.300:FF:001129">
    <property type="entry name" value="ras-related protein Rab-44 isoform X2"/>
    <property type="match status" value="1"/>
</dbReference>
<dbReference type="InParanoid" id="A0A1X7VBI8"/>
<evidence type="ECO:0000256" key="3">
    <source>
        <dbReference type="ARBA" id="ARBA00023288"/>
    </source>
</evidence>
<evidence type="ECO:0000313" key="6">
    <source>
        <dbReference type="Proteomes" id="UP000007879"/>
    </source>
</evidence>
<dbReference type="EnsemblMetazoa" id="XM_011404394.2">
    <property type="protein sequence ID" value="XP_011402696.1"/>
    <property type="gene ID" value="LOC100634601"/>
</dbReference>
<evidence type="ECO:0000256" key="4">
    <source>
        <dbReference type="SAM" id="MobiDB-lite"/>
    </source>
</evidence>
<feature type="compositionally biased region" description="Polar residues" evidence="4">
    <location>
        <begin position="19"/>
        <end position="32"/>
    </location>
</feature>
<protein>
    <submittedName>
        <fullName evidence="5">Uncharacterized protein</fullName>
    </submittedName>
</protein>
<dbReference type="AlphaFoldDB" id="A0A1X7VBI8"/>
<dbReference type="SMART" id="SM00174">
    <property type="entry name" value="RHO"/>
    <property type="match status" value="1"/>
</dbReference>
<dbReference type="SMART" id="SM00175">
    <property type="entry name" value="RAB"/>
    <property type="match status" value="1"/>
</dbReference>
<dbReference type="InterPro" id="IPR005225">
    <property type="entry name" value="Small_GTP-bd"/>
</dbReference>
<dbReference type="GO" id="GO:0003924">
    <property type="term" value="F:GTPase activity"/>
    <property type="evidence" value="ECO:0007669"/>
    <property type="project" value="InterPro"/>
</dbReference>
<dbReference type="InterPro" id="IPR050227">
    <property type="entry name" value="Rab"/>
</dbReference>
<dbReference type="GO" id="GO:0005525">
    <property type="term" value="F:GTP binding"/>
    <property type="evidence" value="ECO:0007669"/>
    <property type="project" value="UniProtKB-KW"/>
</dbReference>
<gene>
    <name evidence="5" type="primary">100634601</name>
</gene>
<evidence type="ECO:0000256" key="2">
    <source>
        <dbReference type="ARBA" id="ARBA00023134"/>
    </source>
</evidence>
<feature type="region of interest" description="Disordered" evidence="4">
    <location>
        <begin position="213"/>
        <end position="235"/>
    </location>
</feature>
<dbReference type="PRINTS" id="PR00449">
    <property type="entry name" value="RASTRNSFRMNG"/>
</dbReference>
<keyword evidence="3" id="KW-0449">Lipoprotein</keyword>
<feature type="compositionally biased region" description="Basic and acidic residues" evidence="4">
    <location>
        <begin position="213"/>
        <end position="227"/>
    </location>
</feature>
<dbReference type="Gene3D" id="3.40.50.300">
    <property type="entry name" value="P-loop containing nucleotide triphosphate hydrolases"/>
    <property type="match status" value="1"/>
</dbReference>
<dbReference type="STRING" id="400682.A0A1X7VBI8"/>